<dbReference type="InterPro" id="IPR058652">
    <property type="entry name" value="VapC50_C"/>
</dbReference>
<sequence length="231" mass="26341">MSSLTRPLCRLTARRHSTNWSRKAKPLADMTCEAGLRPFHRRARRVLFPMFTRDVLLTLADHGFFNPKWSARIHAEWTGNLISRLRTSGATEDRSARIDAVRRAMDRAFPDALIRNVPPDSGDVLPVDPKDRHVVMAAVAARADAIVTFNLKDFAGDHLRCELAIEVLHPDVFVRDLIDLNEKRAAGAFRELRARKRQPPWQAEELIDRARRAGLLETAAWLEGEDVRRLL</sequence>
<comment type="caution">
    <text evidence="3">The sequence shown here is derived from an EMBL/GenBank/DDBJ whole genome shotgun (WGS) entry which is preliminary data.</text>
</comment>
<evidence type="ECO:0000259" key="1">
    <source>
        <dbReference type="Pfam" id="PF13470"/>
    </source>
</evidence>
<feature type="domain" description="VapC50 C-terminal" evidence="2">
    <location>
        <begin position="170"/>
        <end position="222"/>
    </location>
</feature>
<evidence type="ECO:0000313" key="4">
    <source>
        <dbReference type="Proteomes" id="UP000240638"/>
    </source>
</evidence>
<reference evidence="3 4" key="1">
    <citation type="submission" date="2018-03" db="EMBL/GenBank/DDBJ databases">
        <title>Whole genome analyses suggest that Burkholderia sensu lato contains two further novel genera in the rhizoxinica-symbiotica group Mycetohabitans gen. nov., and Trinickia gen. nov.: implications for the evolution of diazotrophy and nodulation in the Burkholderiaceae.</title>
        <authorList>
            <person name="Estrada De Los Santos P."/>
            <person name="Palmer M."/>
            <person name="Chavez-Ramirez B."/>
            <person name="Steenkamp E.T."/>
            <person name="Hirsch A.M."/>
            <person name="Manyaka P."/>
            <person name="Maluk M."/>
            <person name="Lafos M."/>
            <person name="Crook M."/>
            <person name="Gross E."/>
            <person name="Simon M.F."/>
            <person name="Bueno Dos Reis Junior F."/>
            <person name="Poole P.S."/>
            <person name="Venter S.N."/>
            <person name="James E.K."/>
        </authorList>
    </citation>
    <scope>NUCLEOTIDE SEQUENCE [LARGE SCALE GENOMIC DNA]</scope>
    <source>
        <strain evidence="3 4">JPY-366</strain>
    </source>
</reference>
<dbReference type="AlphaFoldDB" id="A0A2T3XTY5"/>
<dbReference type="Pfam" id="PF26343">
    <property type="entry name" value="VapC50_C"/>
    <property type="match status" value="1"/>
</dbReference>
<evidence type="ECO:0000259" key="2">
    <source>
        <dbReference type="Pfam" id="PF26343"/>
    </source>
</evidence>
<dbReference type="Proteomes" id="UP000240638">
    <property type="component" value="Unassembled WGS sequence"/>
</dbReference>
<dbReference type="Pfam" id="PF13470">
    <property type="entry name" value="PIN_3"/>
    <property type="match status" value="1"/>
</dbReference>
<dbReference type="EMBL" id="PYUC01000007">
    <property type="protein sequence ID" value="PTB19993.1"/>
    <property type="molecule type" value="Genomic_DNA"/>
</dbReference>
<feature type="domain" description="PIN" evidence="1">
    <location>
        <begin position="54"/>
        <end position="151"/>
    </location>
</feature>
<accession>A0A2T3XTY5</accession>
<dbReference type="InterPro" id="IPR002716">
    <property type="entry name" value="PIN_dom"/>
</dbReference>
<protein>
    <submittedName>
        <fullName evidence="3">Uncharacterized protein</fullName>
    </submittedName>
</protein>
<organism evidence="3 4">
    <name type="scientific">Trinickia symbiotica</name>
    <dbReference type="NCBI Taxonomy" id="863227"/>
    <lineage>
        <taxon>Bacteria</taxon>
        <taxon>Pseudomonadati</taxon>
        <taxon>Pseudomonadota</taxon>
        <taxon>Betaproteobacteria</taxon>
        <taxon>Burkholderiales</taxon>
        <taxon>Burkholderiaceae</taxon>
        <taxon>Trinickia</taxon>
    </lineage>
</organism>
<evidence type="ECO:0000313" key="3">
    <source>
        <dbReference type="EMBL" id="PTB19993.1"/>
    </source>
</evidence>
<name>A0A2T3XTY5_9BURK</name>
<gene>
    <name evidence="3" type="ORF">C9I57_15580</name>
</gene>
<proteinExistence type="predicted"/>